<feature type="domain" description="EthD" evidence="2">
    <location>
        <begin position="24"/>
        <end position="114"/>
    </location>
</feature>
<sequence>MSSNPSSPGRLLRLTLQVYRNQASSAEEREKFAREYLAKAAALHAKNGIEMYQQVFTPIGYRSVLDEMNRRNSRGWTIDDHDLTVEFYFRTFAELTRVNTDPEFQTLQASEGPYVNLVHTVATLGWVEKHVDGGKVVNFDEETGKSTYPSWSEMNDLSTAFPVAARPAAEGESK</sequence>
<reference evidence="3 4" key="1">
    <citation type="submission" date="2023-01" db="EMBL/GenBank/DDBJ databases">
        <title>Analysis of 21 Apiospora genomes using comparative genomics revels a genus with tremendous synthesis potential of carbohydrate active enzymes and secondary metabolites.</title>
        <authorList>
            <person name="Sorensen T."/>
        </authorList>
    </citation>
    <scope>NUCLEOTIDE SEQUENCE [LARGE SCALE GENOMIC DNA]</scope>
    <source>
        <strain evidence="3 4">CBS 83171</strain>
    </source>
</reference>
<dbReference type="InterPro" id="IPR009799">
    <property type="entry name" value="EthD_dom"/>
</dbReference>
<name>A0ABR1TN20_9PEZI</name>
<comment type="similarity">
    <text evidence="1">Belongs to the tpcK family.</text>
</comment>
<organism evidence="3 4">
    <name type="scientific">Apiospora saccharicola</name>
    <dbReference type="NCBI Taxonomy" id="335842"/>
    <lineage>
        <taxon>Eukaryota</taxon>
        <taxon>Fungi</taxon>
        <taxon>Dikarya</taxon>
        <taxon>Ascomycota</taxon>
        <taxon>Pezizomycotina</taxon>
        <taxon>Sordariomycetes</taxon>
        <taxon>Xylariomycetidae</taxon>
        <taxon>Amphisphaeriales</taxon>
        <taxon>Apiosporaceae</taxon>
        <taxon>Apiospora</taxon>
    </lineage>
</organism>
<dbReference type="Proteomes" id="UP001446871">
    <property type="component" value="Unassembled WGS sequence"/>
</dbReference>
<accession>A0ABR1TN20</accession>
<dbReference type="EMBL" id="JAQQWM010000009">
    <property type="protein sequence ID" value="KAK8048070.1"/>
    <property type="molecule type" value="Genomic_DNA"/>
</dbReference>
<evidence type="ECO:0000256" key="1">
    <source>
        <dbReference type="ARBA" id="ARBA00005986"/>
    </source>
</evidence>
<evidence type="ECO:0000313" key="3">
    <source>
        <dbReference type="EMBL" id="KAK8048070.1"/>
    </source>
</evidence>
<dbReference type="Pfam" id="PF07110">
    <property type="entry name" value="EthD"/>
    <property type="match status" value="1"/>
</dbReference>
<keyword evidence="4" id="KW-1185">Reference proteome</keyword>
<evidence type="ECO:0000313" key="4">
    <source>
        <dbReference type="Proteomes" id="UP001446871"/>
    </source>
</evidence>
<proteinExistence type="inferred from homology"/>
<protein>
    <recommendedName>
        <fullName evidence="2">EthD domain-containing protein</fullName>
    </recommendedName>
</protein>
<comment type="caution">
    <text evidence="3">The sequence shown here is derived from an EMBL/GenBank/DDBJ whole genome shotgun (WGS) entry which is preliminary data.</text>
</comment>
<evidence type="ECO:0000259" key="2">
    <source>
        <dbReference type="Pfam" id="PF07110"/>
    </source>
</evidence>
<gene>
    <name evidence="3" type="ORF">PG996_016134</name>
</gene>